<gene>
    <name evidence="2" type="ORF">CAUJ_LOCUS3126</name>
</gene>
<dbReference type="Proteomes" id="UP000835052">
    <property type="component" value="Unassembled WGS sequence"/>
</dbReference>
<organism evidence="2 3">
    <name type="scientific">Caenorhabditis auriculariae</name>
    <dbReference type="NCBI Taxonomy" id="2777116"/>
    <lineage>
        <taxon>Eukaryota</taxon>
        <taxon>Metazoa</taxon>
        <taxon>Ecdysozoa</taxon>
        <taxon>Nematoda</taxon>
        <taxon>Chromadorea</taxon>
        <taxon>Rhabditida</taxon>
        <taxon>Rhabditina</taxon>
        <taxon>Rhabditomorpha</taxon>
        <taxon>Rhabditoidea</taxon>
        <taxon>Rhabditidae</taxon>
        <taxon>Peloderinae</taxon>
        <taxon>Caenorhabditis</taxon>
    </lineage>
</organism>
<name>A0A8S1GUF6_9PELO</name>
<proteinExistence type="predicted"/>
<sequence length="43" mass="4772">MDGMARKAEKNAERLAGATGFDIDERSTERAGNRINWEYAAAQ</sequence>
<dbReference type="AlphaFoldDB" id="A0A8S1GUF6"/>
<protein>
    <submittedName>
        <fullName evidence="2">Uncharacterized protein</fullName>
    </submittedName>
</protein>
<feature type="region of interest" description="Disordered" evidence="1">
    <location>
        <begin position="1"/>
        <end position="27"/>
    </location>
</feature>
<evidence type="ECO:0000313" key="3">
    <source>
        <dbReference type="Proteomes" id="UP000835052"/>
    </source>
</evidence>
<reference evidence="2" key="1">
    <citation type="submission" date="2020-10" db="EMBL/GenBank/DDBJ databases">
        <authorList>
            <person name="Kikuchi T."/>
        </authorList>
    </citation>
    <scope>NUCLEOTIDE SEQUENCE</scope>
    <source>
        <strain evidence="2">NKZ352</strain>
    </source>
</reference>
<evidence type="ECO:0000256" key="1">
    <source>
        <dbReference type="SAM" id="MobiDB-lite"/>
    </source>
</evidence>
<keyword evidence="3" id="KW-1185">Reference proteome</keyword>
<feature type="compositionally biased region" description="Basic and acidic residues" evidence="1">
    <location>
        <begin position="1"/>
        <end position="13"/>
    </location>
</feature>
<dbReference type="EMBL" id="CAJGYM010000006">
    <property type="protein sequence ID" value="CAD6187207.1"/>
    <property type="molecule type" value="Genomic_DNA"/>
</dbReference>
<evidence type="ECO:0000313" key="2">
    <source>
        <dbReference type="EMBL" id="CAD6187207.1"/>
    </source>
</evidence>
<accession>A0A8S1GUF6</accession>
<comment type="caution">
    <text evidence="2">The sequence shown here is derived from an EMBL/GenBank/DDBJ whole genome shotgun (WGS) entry which is preliminary data.</text>
</comment>